<organism evidence="1 2">
    <name type="scientific">Brassica cretica</name>
    <name type="common">Mustard</name>
    <dbReference type="NCBI Taxonomy" id="69181"/>
    <lineage>
        <taxon>Eukaryota</taxon>
        <taxon>Viridiplantae</taxon>
        <taxon>Streptophyta</taxon>
        <taxon>Embryophyta</taxon>
        <taxon>Tracheophyta</taxon>
        <taxon>Spermatophyta</taxon>
        <taxon>Magnoliopsida</taxon>
        <taxon>eudicotyledons</taxon>
        <taxon>Gunneridae</taxon>
        <taxon>Pentapetalae</taxon>
        <taxon>rosids</taxon>
        <taxon>malvids</taxon>
        <taxon>Brassicales</taxon>
        <taxon>Brassicaceae</taxon>
        <taxon>Brassiceae</taxon>
        <taxon>Brassica</taxon>
    </lineage>
</organism>
<protein>
    <submittedName>
        <fullName evidence="1">Uncharacterized protein</fullName>
    </submittedName>
</protein>
<reference evidence="1 2" key="1">
    <citation type="journal article" date="2020" name="BMC Genomics">
        <title>Intraspecific diversification of the crop wild relative Brassica cretica Lam. using demographic model selection.</title>
        <authorList>
            <person name="Kioukis A."/>
            <person name="Michalopoulou V.A."/>
            <person name="Briers L."/>
            <person name="Pirintsos S."/>
            <person name="Studholme D.J."/>
            <person name="Pavlidis P."/>
            <person name="Sarris P.F."/>
        </authorList>
    </citation>
    <scope>NUCLEOTIDE SEQUENCE [LARGE SCALE GENOMIC DNA]</scope>
    <source>
        <strain evidence="2">cv. PFS-1207/04</strain>
    </source>
</reference>
<gene>
    <name evidence="1" type="ORF">DY000_02023973</name>
</gene>
<dbReference type="Proteomes" id="UP000266723">
    <property type="component" value="Unassembled WGS sequence"/>
</dbReference>
<proteinExistence type="predicted"/>
<accession>A0ABQ7E5C9</accession>
<sequence length="90" mass="10389">MKSFFTPLSTFFRNFSTITPSIPHSDHHLRSYDEPIQLQKCGNLIFPLYTLSHDSVKTKTEPRKSSFSDSFGAMRRKVSEAFPDSDKKMI</sequence>
<comment type="caution">
    <text evidence="1">The sequence shown here is derived from an EMBL/GenBank/DDBJ whole genome shotgun (WGS) entry which is preliminary data.</text>
</comment>
<evidence type="ECO:0000313" key="1">
    <source>
        <dbReference type="EMBL" id="KAF3592144.1"/>
    </source>
</evidence>
<dbReference type="EMBL" id="QGKV02000299">
    <property type="protein sequence ID" value="KAF3592144.1"/>
    <property type="molecule type" value="Genomic_DNA"/>
</dbReference>
<evidence type="ECO:0000313" key="2">
    <source>
        <dbReference type="Proteomes" id="UP000266723"/>
    </source>
</evidence>
<keyword evidence="2" id="KW-1185">Reference proteome</keyword>
<name>A0ABQ7E5C9_BRACR</name>